<dbReference type="KEGG" id="bbh:BN112_1200"/>
<dbReference type="CDD" id="cd03819">
    <property type="entry name" value="GT4_WavL-like"/>
    <property type="match status" value="1"/>
</dbReference>
<dbReference type="EMBL" id="HE965806">
    <property type="protein sequence ID" value="CCJ53118.1"/>
    <property type="molecule type" value="Genomic_DNA"/>
</dbReference>
<dbReference type="HOGENOM" id="CLU_009583_0_3_4"/>
<evidence type="ECO:0000313" key="3">
    <source>
        <dbReference type="EMBL" id="CCJ53118.1"/>
    </source>
</evidence>
<sequence>MKILYTNFHGRNGGGHVTYVINLARALAPGHALTVAVPGTSRLYRYAREIPGVEVVDMQYTTRLSSWFHDRAALRRLIAEGGYDIIHCNGSADHKQVMLATLGLRRRPRIVFTKHNDHPLGSLGNRLRATLATDHSIAVSAYVHGLLADSPYSRHPITTVRHGIDTDYYAPPDAATAAQWRERYFGPDWRGRLLLGSAGGTDYDKGWLDLVAAAGSLPAPLRERVRILVAGDPPNQAKLDRVREHGMQDQMVFPGLLDDVREALGACDAGYVLSYREALSFACREMMALGRPVLASNAGGLPENITAGRDGWVVPVRDVPAIAAVLREMLEQPERLAEMGRQARATAEREFGLRDFAQATLAVYQRTLSA</sequence>
<feature type="domain" description="Glycosyltransferase subfamily 4-like N-terminal" evidence="2">
    <location>
        <begin position="14"/>
        <end position="167"/>
    </location>
</feature>
<accession>A0A0C6P4F0</accession>
<protein>
    <submittedName>
        <fullName evidence="3">Putative transferase</fullName>
    </submittedName>
</protein>
<dbReference type="InterPro" id="IPR028098">
    <property type="entry name" value="Glyco_trans_4-like_N"/>
</dbReference>
<dbReference type="PANTHER" id="PTHR12526">
    <property type="entry name" value="GLYCOSYLTRANSFERASE"/>
    <property type="match status" value="1"/>
</dbReference>
<dbReference type="Gene3D" id="3.40.50.2000">
    <property type="entry name" value="Glycogen Phosphorylase B"/>
    <property type="match status" value="2"/>
</dbReference>
<dbReference type="OrthoDB" id="9062832at2"/>
<dbReference type="RefSeq" id="WP_003813224.1">
    <property type="nucleotide sequence ID" value="NC_019382.1"/>
</dbReference>
<reference evidence="3 4" key="1">
    <citation type="journal article" date="2012" name="BMC Genomics">
        <title>Comparative genomics of the classical Bordetella subspecies: the evolution and exchange of virulence-associated diversity amongst closely related pathogens.</title>
        <authorList>
            <person name="Park J."/>
            <person name="Zhang Y."/>
            <person name="Buboltz A.M."/>
            <person name="Zhang X."/>
            <person name="Schuster S.C."/>
            <person name="Ahuja U."/>
            <person name="Liu M."/>
            <person name="Miller J.F."/>
            <person name="Sebaihia M."/>
            <person name="Bentley S.D."/>
            <person name="Parkhill J."/>
            <person name="Harvill E.T."/>
        </authorList>
    </citation>
    <scope>NUCLEOTIDE SEQUENCE [LARGE SCALE GENOMIC DNA]</scope>
    <source>
        <strain evidence="3 4">253</strain>
    </source>
</reference>
<feature type="domain" description="Glycosyl transferase family 1" evidence="1">
    <location>
        <begin position="196"/>
        <end position="345"/>
    </location>
</feature>
<dbReference type="InterPro" id="IPR001296">
    <property type="entry name" value="Glyco_trans_1"/>
</dbReference>
<dbReference type="SUPFAM" id="SSF53756">
    <property type="entry name" value="UDP-Glycosyltransferase/glycogen phosphorylase"/>
    <property type="match status" value="1"/>
</dbReference>
<dbReference type="AlphaFoldDB" id="A0A0C6P4F0"/>
<organism evidence="3 4">
    <name type="scientific">Bordetella bronchiseptica 253</name>
    <dbReference type="NCBI Taxonomy" id="568707"/>
    <lineage>
        <taxon>Bacteria</taxon>
        <taxon>Pseudomonadati</taxon>
        <taxon>Pseudomonadota</taxon>
        <taxon>Betaproteobacteria</taxon>
        <taxon>Burkholderiales</taxon>
        <taxon>Alcaligenaceae</taxon>
        <taxon>Bordetella</taxon>
    </lineage>
</organism>
<dbReference type="Proteomes" id="UP000007564">
    <property type="component" value="Chromosome"/>
</dbReference>
<name>A0A0C6P4F0_BORBO</name>
<proteinExistence type="predicted"/>
<evidence type="ECO:0000259" key="1">
    <source>
        <dbReference type="Pfam" id="PF00534"/>
    </source>
</evidence>
<dbReference type="GO" id="GO:0016757">
    <property type="term" value="F:glycosyltransferase activity"/>
    <property type="evidence" value="ECO:0007669"/>
    <property type="project" value="InterPro"/>
</dbReference>
<evidence type="ECO:0000313" key="4">
    <source>
        <dbReference type="Proteomes" id="UP000007564"/>
    </source>
</evidence>
<dbReference type="Pfam" id="PF00534">
    <property type="entry name" value="Glycos_transf_1"/>
    <property type="match status" value="1"/>
</dbReference>
<gene>
    <name evidence="3" type="ORF">BN112_1200</name>
</gene>
<evidence type="ECO:0000259" key="2">
    <source>
        <dbReference type="Pfam" id="PF13439"/>
    </source>
</evidence>
<keyword evidence="3" id="KW-0808">Transferase</keyword>
<dbReference type="Pfam" id="PF13439">
    <property type="entry name" value="Glyco_transf_4"/>
    <property type="match status" value="1"/>
</dbReference>
<dbReference type="GeneID" id="56478006"/>